<proteinExistence type="predicted"/>
<comment type="caution">
    <text evidence="2">The sequence shown here is derived from an EMBL/GenBank/DDBJ whole genome shotgun (WGS) entry which is preliminary data.</text>
</comment>
<keyword evidence="3" id="KW-1185">Reference proteome</keyword>
<reference evidence="2 3" key="1">
    <citation type="submission" date="2020-07" db="EMBL/GenBank/DDBJ databases">
        <title>Sequencing the genomes of 1000 actinobacteria strains.</title>
        <authorList>
            <person name="Klenk H.-P."/>
        </authorList>
    </citation>
    <scope>NUCLEOTIDE SEQUENCE [LARGE SCALE GENOMIC DNA]</scope>
    <source>
        <strain evidence="2 3">DSM 22083</strain>
    </source>
</reference>
<dbReference type="Gene3D" id="1.10.10.10">
    <property type="entry name" value="Winged helix-like DNA-binding domain superfamily/Winged helix DNA-binding domain"/>
    <property type="match status" value="1"/>
</dbReference>
<protein>
    <submittedName>
        <fullName evidence="2">DNA-binding MarR family transcriptional regulator</fullName>
    </submittedName>
</protein>
<dbReference type="PANTHER" id="PTHR33164:SF57">
    <property type="entry name" value="MARR-FAMILY TRANSCRIPTIONAL REGULATOR"/>
    <property type="match status" value="1"/>
</dbReference>
<dbReference type="SUPFAM" id="SSF46785">
    <property type="entry name" value="Winged helix' DNA-binding domain"/>
    <property type="match status" value="1"/>
</dbReference>
<dbReference type="Pfam" id="PF12802">
    <property type="entry name" value="MarR_2"/>
    <property type="match status" value="1"/>
</dbReference>
<dbReference type="GO" id="GO:0003700">
    <property type="term" value="F:DNA-binding transcription factor activity"/>
    <property type="evidence" value="ECO:0007669"/>
    <property type="project" value="InterPro"/>
</dbReference>
<dbReference type="PANTHER" id="PTHR33164">
    <property type="entry name" value="TRANSCRIPTIONAL REGULATOR, MARR FAMILY"/>
    <property type="match status" value="1"/>
</dbReference>
<name>A0A7Y9I4Y2_9ACTN</name>
<evidence type="ECO:0000313" key="3">
    <source>
        <dbReference type="Proteomes" id="UP000569914"/>
    </source>
</evidence>
<dbReference type="SMART" id="SM00347">
    <property type="entry name" value="HTH_MARR"/>
    <property type="match status" value="1"/>
</dbReference>
<dbReference type="InterPro" id="IPR039422">
    <property type="entry name" value="MarR/SlyA-like"/>
</dbReference>
<accession>A0A7Y9I4Y2</accession>
<evidence type="ECO:0000259" key="1">
    <source>
        <dbReference type="PROSITE" id="PS50995"/>
    </source>
</evidence>
<dbReference type="GO" id="GO:0006950">
    <property type="term" value="P:response to stress"/>
    <property type="evidence" value="ECO:0007669"/>
    <property type="project" value="TreeGrafter"/>
</dbReference>
<dbReference type="EMBL" id="JACCBU010000001">
    <property type="protein sequence ID" value="NYE70355.1"/>
    <property type="molecule type" value="Genomic_DNA"/>
</dbReference>
<dbReference type="InterPro" id="IPR000835">
    <property type="entry name" value="HTH_MarR-typ"/>
</dbReference>
<dbReference type="PROSITE" id="PS50995">
    <property type="entry name" value="HTH_MARR_2"/>
    <property type="match status" value="1"/>
</dbReference>
<dbReference type="RefSeq" id="WP_312878869.1">
    <property type="nucleotide sequence ID" value="NZ_JACCBU010000001.1"/>
</dbReference>
<gene>
    <name evidence="2" type="ORF">BKA15_001684</name>
</gene>
<dbReference type="InterPro" id="IPR036388">
    <property type="entry name" value="WH-like_DNA-bd_sf"/>
</dbReference>
<dbReference type="InterPro" id="IPR036390">
    <property type="entry name" value="WH_DNA-bd_sf"/>
</dbReference>
<evidence type="ECO:0000313" key="2">
    <source>
        <dbReference type="EMBL" id="NYE70355.1"/>
    </source>
</evidence>
<sequence length="145" mass="16129">MTDRPGPGQTMFEFVRYWARRGTGDGELARRGRGVQVTEAVRVLADRPPVGVNEVAAELGLDQSGASRMIKDATAAGYLAPVRSAEDGRRRTITVTGAGEELLAAAHRWQEQVFAELTEDWTPRQRQDLRRSLRRLLDRARRAGS</sequence>
<feature type="domain" description="HTH marR-type" evidence="1">
    <location>
        <begin position="1"/>
        <end position="138"/>
    </location>
</feature>
<dbReference type="GO" id="GO:0003677">
    <property type="term" value="F:DNA binding"/>
    <property type="evidence" value="ECO:0007669"/>
    <property type="project" value="UniProtKB-KW"/>
</dbReference>
<organism evidence="2 3">
    <name type="scientific">Microlunatus parietis</name>
    <dbReference type="NCBI Taxonomy" id="682979"/>
    <lineage>
        <taxon>Bacteria</taxon>
        <taxon>Bacillati</taxon>
        <taxon>Actinomycetota</taxon>
        <taxon>Actinomycetes</taxon>
        <taxon>Propionibacteriales</taxon>
        <taxon>Propionibacteriaceae</taxon>
        <taxon>Microlunatus</taxon>
    </lineage>
</organism>
<dbReference type="AlphaFoldDB" id="A0A7Y9I4Y2"/>
<dbReference type="Proteomes" id="UP000569914">
    <property type="component" value="Unassembled WGS sequence"/>
</dbReference>
<keyword evidence="2" id="KW-0238">DNA-binding</keyword>